<sequence length="98" mass="11174">MCGARYYTYFYKYIYIRNRPVSPDARTAERAVLTQTWSLMVLQPGDFNPFLPADWQIRDDLDFFSTVNPNTSTAHAMGPPSTASNSDRRALCDGRVKS</sequence>
<dbReference type="GeneID" id="17262687"/>
<dbReference type="HOGENOM" id="CLU_2337964_0_0_1"/>
<reference evidence="3" key="1">
    <citation type="journal article" date="2013" name="Nature">
        <title>Pan genome of the phytoplankton Emiliania underpins its global distribution.</title>
        <authorList>
            <person name="Read B.A."/>
            <person name="Kegel J."/>
            <person name="Klute M.J."/>
            <person name="Kuo A."/>
            <person name="Lefebvre S.C."/>
            <person name="Maumus F."/>
            <person name="Mayer C."/>
            <person name="Miller J."/>
            <person name="Monier A."/>
            <person name="Salamov A."/>
            <person name="Young J."/>
            <person name="Aguilar M."/>
            <person name="Claverie J.M."/>
            <person name="Frickenhaus S."/>
            <person name="Gonzalez K."/>
            <person name="Herman E.K."/>
            <person name="Lin Y.C."/>
            <person name="Napier J."/>
            <person name="Ogata H."/>
            <person name="Sarno A.F."/>
            <person name="Shmutz J."/>
            <person name="Schroeder D."/>
            <person name="de Vargas C."/>
            <person name="Verret F."/>
            <person name="von Dassow P."/>
            <person name="Valentin K."/>
            <person name="Van de Peer Y."/>
            <person name="Wheeler G."/>
            <person name="Dacks J.B."/>
            <person name="Delwiche C.F."/>
            <person name="Dyhrman S.T."/>
            <person name="Glockner G."/>
            <person name="John U."/>
            <person name="Richards T."/>
            <person name="Worden A.Z."/>
            <person name="Zhang X."/>
            <person name="Grigoriev I.V."/>
            <person name="Allen A.E."/>
            <person name="Bidle K."/>
            <person name="Borodovsky M."/>
            <person name="Bowler C."/>
            <person name="Brownlee C."/>
            <person name="Cock J.M."/>
            <person name="Elias M."/>
            <person name="Gladyshev V.N."/>
            <person name="Groth M."/>
            <person name="Guda C."/>
            <person name="Hadaegh A."/>
            <person name="Iglesias-Rodriguez M.D."/>
            <person name="Jenkins J."/>
            <person name="Jones B.M."/>
            <person name="Lawson T."/>
            <person name="Leese F."/>
            <person name="Lindquist E."/>
            <person name="Lobanov A."/>
            <person name="Lomsadze A."/>
            <person name="Malik S.B."/>
            <person name="Marsh M.E."/>
            <person name="Mackinder L."/>
            <person name="Mock T."/>
            <person name="Mueller-Roeber B."/>
            <person name="Pagarete A."/>
            <person name="Parker M."/>
            <person name="Probert I."/>
            <person name="Quesneville H."/>
            <person name="Raines C."/>
            <person name="Rensing S.A."/>
            <person name="Riano-Pachon D.M."/>
            <person name="Richier S."/>
            <person name="Rokitta S."/>
            <person name="Shiraiwa Y."/>
            <person name="Soanes D.M."/>
            <person name="van der Giezen M."/>
            <person name="Wahlund T.M."/>
            <person name="Williams B."/>
            <person name="Wilson W."/>
            <person name="Wolfe G."/>
            <person name="Wurch L.L."/>
        </authorList>
    </citation>
    <scope>NUCLEOTIDE SEQUENCE</scope>
</reference>
<organism evidence="2 3">
    <name type="scientific">Emiliania huxleyi (strain CCMP1516)</name>
    <dbReference type="NCBI Taxonomy" id="280463"/>
    <lineage>
        <taxon>Eukaryota</taxon>
        <taxon>Haptista</taxon>
        <taxon>Haptophyta</taxon>
        <taxon>Prymnesiophyceae</taxon>
        <taxon>Isochrysidales</taxon>
        <taxon>Noelaerhabdaceae</taxon>
        <taxon>Emiliania</taxon>
    </lineage>
</organism>
<feature type="compositionally biased region" description="Basic and acidic residues" evidence="1">
    <location>
        <begin position="86"/>
        <end position="98"/>
    </location>
</feature>
<dbReference type="KEGG" id="ehx:EMIHUDRAFT_245006"/>
<proteinExistence type="predicted"/>
<evidence type="ECO:0000256" key="1">
    <source>
        <dbReference type="SAM" id="MobiDB-lite"/>
    </source>
</evidence>
<name>A0A0D3IZ53_EMIH1</name>
<reference evidence="2" key="2">
    <citation type="submission" date="2024-10" db="UniProtKB">
        <authorList>
            <consortium name="EnsemblProtists"/>
        </authorList>
    </citation>
    <scope>IDENTIFICATION</scope>
</reference>
<feature type="region of interest" description="Disordered" evidence="1">
    <location>
        <begin position="72"/>
        <end position="98"/>
    </location>
</feature>
<protein>
    <submittedName>
        <fullName evidence="2">Uncharacterized protein</fullName>
    </submittedName>
</protein>
<dbReference type="RefSeq" id="XP_005768967.1">
    <property type="nucleotide sequence ID" value="XM_005768910.1"/>
</dbReference>
<accession>A0A0D3IZ53</accession>
<evidence type="ECO:0000313" key="3">
    <source>
        <dbReference type="Proteomes" id="UP000013827"/>
    </source>
</evidence>
<dbReference type="AlphaFoldDB" id="A0A0D3IZ53"/>
<dbReference type="EnsemblProtists" id="EOD16538">
    <property type="protein sequence ID" value="EOD16538"/>
    <property type="gene ID" value="EMIHUDRAFT_245006"/>
</dbReference>
<evidence type="ECO:0000313" key="2">
    <source>
        <dbReference type="EnsemblProtists" id="EOD16538"/>
    </source>
</evidence>
<keyword evidence="3" id="KW-1185">Reference proteome</keyword>
<dbReference type="Proteomes" id="UP000013827">
    <property type="component" value="Unassembled WGS sequence"/>
</dbReference>
<dbReference type="PaxDb" id="2903-EOD16538"/>